<evidence type="ECO:0000313" key="3">
    <source>
        <dbReference type="Proteomes" id="UP001519344"/>
    </source>
</evidence>
<evidence type="ECO:0000313" key="2">
    <source>
        <dbReference type="EMBL" id="MBP1961791.1"/>
    </source>
</evidence>
<dbReference type="EMBL" id="JAGGKV010000002">
    <property type="protein sequence ID" value="MBP1961791.1"/>
    <property type="molecule type" value="Genomic_DNA"/>
</dbReference>
<evidence type="ECO:0000256" key="1">
    <source>
        <dbReference type="SAM" id="Coils"/>
    </source>
</evidence>
<sequence length="309" mass="34835">MGKEYRKTVPLGLQKKSVDLFLKKLHALQEKELQELREQVNNASRENVQLSAQLKILRDRQRQNRTKDLLEHAVQKTDETDSNVNLNPLAEVTFVKPTLKVISLPNRESVDKVIVDEGEIEEDKDEVEEVEVEEKVEVEVEAPSASEERISAINYTPTLKDREVERTSSGFWGETDHYFEDEFLLEYDDSVSSAVLSTTSPLPKSQPEKSTLVPNESNYKEEIAAGSQATEEAASFEENIADEPENSEIGMIKQNYIVGKLAGENLIDRQGRLIVAKQAVITEDVIRRAQREGKLAELIVNMTIPGLGE</sequence>
<proteinExistence type="predicted"/>
<protein>
    <submittedName>
        <fullName evidence="2">Uncharacterized protein</fullName>
    </submittedName>
</protein>
<accession>A0ABS4HU62</accession>
<dbReference type="Proteomes" id="UP001519344">
    <property type="component" value="Unassembled WGS sequence"/>
</dbReference>
<reference evidence="2 3" key="1">
    <citation type="submission" date="2021-03" db="EMBL/GenBank/DDBJ databases">
        <title>Genomic Encyclopedia of Type Strains, Phase IV (KMG-IV): sequencing the most valuable type-strain genomes for metagenomic binning, comparative biology and taxonomic classification.</title>
        <authorList>
            <person name="Goeker M."/>
        </authorList>
    </citation>
    <scope>NUCLEOTIDE SEQUENCE [LARGE SCALE GENOMIC DNA]</scope>
    <source>
        <strain evidence="2 3">DSM 24950</strain>
    </source>
</reference>
<dbReference type="RefSeq" id="WP_167054080.1">
    <property type="nucleotide sequence ID" value="NZ_JAAOZR010000006.1"/>
</dbReference>
<name>A0ABS4HU62_9BACL</name>
<organism evidence="2 3">
    <name type="scientific">Paenibacillus aceris</name>
    <dbReference type="NCBI Taxonomy" id="869555"/>
    <lineage>
        <taxon>Bacteria</taxon>
        <taxon>Bacillati</taxon>
        <taxon>Bacillota</taxon>
        <taxon>Bacilli</taxon>
        <taxon>Bacillales</taxon>
        <taxon>Paenibacillaceae</taxon>
        <taxon>Paenibacillus</taxon>
    </lineage>
</organism>
<keyword evidence="3" id="KW-1185">Reference proteome</keyword>
<gene>
    <name evidence="2" type="ORF">J2Z65_000989</name>
</gene>
<comment type="caution">
    <text evidence="2">The sequence shown here is derived from an EMBL/GenBank/DDBJ whole genome shotgun (WGS) entry which is preliminary data.</text>
</comment>
<keyword evidence="1" id="KW-0175">Coiled coil</keyword>
<feature type="coiled-coil region" evidence="1">
    <location>
        <begin position="26"/>
        <end position="60"/>
    </location>
</feature>